<gene>
    <name evidence="10" type="ORF">LCB40_02480</name>
</gene>
<feature type="domain" description="Amino acid permease/ SLC12A" evidence="9">
    <location>
        <begin position="21"/>
        <end position="441"/>
    </location>
</feature>
<sequence>MAKNEQTQTDVGYKRSLSNSHVQLIALGGTIGTGLFLGVGDSIHLSGPSVILTYIIVGFFMFILMRALGELILSDLTKHTYIDFIEKYLGKNIGFVTGYLYWLSWVTLAMAEVSALGIYFKYWFPHLASWIPGLITVIVLLTINLISAKVFGNLEFSFAIIKIVTVIAFVILIIWLGLTGSKTQFGAISLSNLTNHGFFAHGPRGFFQGFQMVIFAFIGVEMIGITASEVQNPQTTMRKAINEMPLRIILFYVAAIIAILATIPWQKVATSSSPFVQALGATGINGTSSIINFVVISAAISSINSFLYSAGRLLFSITWHGKGKWNETFGKLSMRQVPRNALIFSALLIACEPLITLVIGDSAFNFISSTSTSMFLVIWILMVLTHLAYRKRTSPDQLPDFQLKGYPYSDYLLLGFFSFIVLLLLYLPNYRIPMTTAIVVFIVLYGFTRVYQQKKTTD</sequence>
<feature type="transmembrane region" description="Helical" evidence="8">
    <location>
        <begin position="206"/>
        <end position="227"/>
    </location>
</feature>
<feature type="transmembrane region" description="Helical" evidence="8">
    <location>
        <begin position="366"/>
        <end position="387"/>
    </location>
</feature>
<feature type="transmembrane region" description="Helical" evidence="8">
    <location>
        <begin position="158"/>
        <end position="178"/>
    </location>
</feature>
<evidence type="ECO:0000256" key="8">
    <source>
        <dbReference type="SAM" id="Phobius"/>
    </source>
</evidence>
<dbReference type="PANTHER" id="PTHR43495:SF2">
    <property type="entry name" value="D-SERINE_D-ALANINE_GLYCINE TRANSPORTER"/>
    <property type="match status" value="1"/>
</dbReference>
<dbReference type="AlphaFoldDB" id="A0A916VHJ0"/>
<dbReference type="RefSeq" id="WP_212780071.1">
    <property type="nucleotide sequence ID" value="NZ_BMAY01000001.1"/>
</dbReference>
<evidence type="ECO:0000256" key="2">
    <source>
        <dbReference type="ARBA" id="ARBA00022448"/>
    </source>
</evidence>
<feature type="transmembrane region" description="Helical" evidence="8">
    <location>
        <begin position="290"/>
        <end position="315"/>
    </location>
</feature>
<evidence type="ECO:0000259" key="9">
    <source>
        <dbReference type="Pfam" id="PF00324"/>
    </source>
</evidence>
<protein>
    <submittedName>
        <fullName evidence="10">Amino acid permease</fullName>
    </submittedName>
</protein>
<dbReference type="Proteomes" id="UP000677218">
    <property type="component" value="Unassembled WGS sequence"/>
</dbReference>
<dbReference type="EMBL" id="BMAY01000001">
    <property type="protein sequence ID" value="GFZ26368.1"/>
    <property type="molecule type" value="Genomic_DNA"/>
</dbReference>
<keyword evidence="5" id="KW-0029">Amino-acid transport</keyword>
<name>A0A916VHJ0_9LACO</name>
<evidence type="ECO:0000313" key="10">
    <source>
        <dbReference type="EMBL" id="GFZ26368.1"/>
    </source>
</evidence>
<evidence type="ECO:0000256" key="4">
    <source>
        <dbReference type="ARBA" id="ARBA00022692"/>
    </source>
</evidence>
<evidence type="ECO:0000256" key="6">
    <source>
        <dbReference type="ARBA" id="ARBA00022989"/>
    </source>
</evidence>
<proteinExistence type="predicted"/>
<accession>A0A916VHJ0</accession>
<evidence type="ECO:0000313" key="11">
    <source>
        <dbReference type="Proteomes" id="UP000677218"/>
    </source>
</evidence>
<keyword evidence="3" id="KW-1003">Cell membrane</keyword>
<dbReference type="GO" id="GO:0005886">
    <property type="term" value="C:plasma membrane"/>
    <property type="evidence" value="ECO:0007669"/>
    <property type="project" value="UniProtKB-SubCell"/>
</dbReference>
<evidence type="ECO:0000256" key="1">
    <source>
        <dbReference type="ARBA" id="ARBA00004651"/>
    </source>
</evidence>
<keyword evidence="2" id="KW-0813">Transport</keyword>
<feature type="transmembrane region" description="Helical" evidence="8">
    <location>
        <begin position="21"/>
        <end position="39"/>
    </location>
</feature>
<dbReference type="Gene3D" id="1.20.1740.10">
    <property type="entry name" value="Amino acid/polyamine transporter I"/>
    <property type="match status" value="1"/>
</dbReference>
<keyword evidence="6 8" id="KW-1133">Transmembrane helix</keyword>
<comment type="subcellular location">
    <subcellularLocation>
        <location evidence="1">Cell membrane</location>
        <topology evidence="1">Multi-pass membrane protein</topology>
    </subcellularLocation>
</comment>
<feature type="transmembrane region" description="Helical" evidence="8">
    <location>
        <begin position="248"/>
        <end position="265"/>
    </location>
</feature>
<dbReference type="Pfam" id="PF00324">
    <property type="entry name" value="AA_permease"/>
    <property type="match status" value="1"/>
</dbReference>
<dbReference type="InterPro" id="IPR004840">
    <property type="entry name" value="Amino_acid_permease_CS"/>
</dbReference>
<feature type="transmembrane region" description="Helical" evidence="8">
    <location>
        <begin position="93"/>
        <end position="120"/>
    </location>
</feature>
<organism evidence="10 11">
    <name type="scientific">Lactobacillus corticis</name>
    <dbReference type="NCBI Taxonomy" id="2201249"/>
    <lineage>
        <taxon>Bacteria</taxon>
        <taxon>Bacillati</taxon>
        <taxon>Bacillota</taxon>
        <taxon>Bacilli</taxon>
        <taxon>Lactobacillales</taxon>
        <taxon>Lactobacillaceae</taxon>
        <taxon>Lactobacillus</taxon>
    </lineage>
</organism>
<keyword evidence="11" id="KW-1185">Reference proteome</keyword>
<comment type="caution">
    <text evidence="10">The sequence shown here is derived from an EMBL/GenBank/DDBJ whole genome shotgun (WGS) entry which is preliminary data.</text>
</comment>
<feature type="transmembrane region" description="Helical" evidence="8">
    <location>
        <begin position="408"/>
        <end position="426"/>
    </location>
</feature>
<evidence type="ECO:0000256" key="7">
    <source>
        <dbReference type="ARBA" id="ARBA00023136"/>
    </source>
</evidence>
<keyword evidence="7 8" id="KW-0472">Membrane</keyword>
<feature type="transmembrane region" description="Helical" evidence="8">
    <location>
        <begin position="432"/>
        <end position="451"/>
    </location>
</feature>
<dbReference type="PIRSF" id="PIRSF006060">
    <property type="entry name" value="AA_transporter"/>
    <property type="match status" value="1"/>
</dbReference>
<dbReference type="GO" id="GO:0006865">
    <property type="term" value="P:amino acid transport"/>
    <property type="evidence" value="ECO:0007669"/>
    <property type="project" value="UniProtKB-KW"/>
</dbReference>
<reference evidence="10" key="1">
    <citation type="submission" date="2020-08" db="EMBL/GenBank/DDBJ databases">
        <title>Taxonomic study for Lactobacillus species isolated from hardwood bark.</title>
        <authorList>
            <person name="Tohno M."/>
            <person name="Tanizawa Y."/>
        </authorList>
    </citation>
    <scope>NUCLEOTIDE SEQUENCE</scope>
    <source>
        <strain evidence="10">B40</strain>
    </source>
</reference>
<keyword evidence="4 8" id="KW-0812">Transmembrane</keyword>
<evidence type="ECO:0000256" key="3">
    <source>
        <dbReference type="ARBA" id="ARBA00022475"/>
    </source>
</evidence>
<dbReference type="InterPro" id="IPR004841">
    <property type="entry name" value="AA-permease/SLC12A_dom"/>
</dbReference>
<evidence type="ECO:0000256" key="5">
    <source>
        <dbReference type="ARBA" id="ARBA00022970"/>
    </source>
</evidence>
<dbReference type="PANTHER" id="PTHR43495">
    <property type="entry name" value="GABA PERMEASE"/>
    <property type="match status" value="1"/>
</dbReference>
<feature type="transmembrane region" description="Helical" evidence="8">
    <location>
        <begin position="51"/>
        <end position="73"/>
    </location>
</feature>
<dbReference type="FunFam" id="1.20.1740.10:FF:000001">
    <property type="entry name" value="Amino acid permease"/>
    <property type="match status" value="1"/>
</dbReference>
<feature type="transmembrane region" description="Helical" evidence="8">
    <location>
        <begin position="341"/>
        <end position="360"/>
    </location>
</feature>
<feature type="transmembrane region" description="Helical" evidence="8">
    <location>
        <begin position="126"/>
        <end position="146"/>
    </location>
</feature>
<dbReference type="PROSITE" id="PS00218">
    <property type="entry name" value="AMINO_ACID_PERMEASE_1"/>
    <property type="match status" value="1"/>
</dbReference>
<dbReference type="GO" id="GO:0055085">
    <property type="term" value="P:transmembrane transport"/>
    <property type="evidence" value="ECO:0007669"/>
    <property type="project" value="InterPro"/>
</dbReference>